<protein>
    <submittedName>
        <fullName evidence="1">Uncharacterized protein</fullName>
    </submittedName>
</protein>
<gene>
    <name evidence="1" type="ORF">J2R62_19590</name>
</gene>
<dbReference type="AlphaFoldDB" id="A0A8I1WAF2"/>
<evidence type="ECO:0000313" key="2">
    <source>
        <dbReference type="Proteomes" id="UP000664658"/>
    </source>
</evidence>
<dbReference type="EMBL" id="JAFNAA010000548">
    <property type="protein sequence ID" value="MBO1110296.1"/>
    <property type="molecule type" value="Genomic_DNA"/>
</dbReference>
<accession>A0A8I1WAF2</accession>
<dbReference type="RefSeq" id="WP_207543084.1">
    <property type="nucleotide sequence ID" value="NZ_JAFNAA010000548.1"/>
</dbReference>
<proteinExistence type="predicted"/>
<sequence>MAHDELQQRQQTILQAWQALPIAPQRVACLEACAEPFSFCPRWLDEGEELPRRYNQQFIQRLRQQEFGLCAGCTLYTADA</sequence>
<comment type="caution">
    <text evidence="1">The sequence shown here is derived from an EMBL/GenBank/DDBJ whole genome shotgun (WGS) entry which is preliminary data.</text>
</comment>
<evidence type="ECO:0000313" key="1">
    <source>
        <dbReference type="EMBL" id="MBO1110296.1"/>
    </source>
</evidence>
<feature type="non-terminal residue" evidence="1">
    <location>
        <position position="80"/>
    </location>
</feature>
<name>A0A8I1WAF2_PLESH</name>
<dbReference type="Proteomes" id="UP000664658">
    <property type="component" value="Unassembled WGS sequence"/>
</dbReference>
<organism evidence="1 2">
    <name type="scientific">Plesiomonas shigelloides</name>
    <name type="common">Aeromonas shigelloides</name>
    <dbReference type="NCBI Taxonomy" id="703"/>
    <lineage>
        <taxon>Bacteria</taxon>
        <taxon>Pseudomonadati</taxon>
        <taxon>Pseudomonadota</taxon>
        <taxon>Gammaproteobacteria</taxon>
        <taxon>Enterobacterales</taxon>
        <taxon>Enterobacteriaceae</taxon>
        <taxon>Plesiomonas</taxon>
    </lineage>
</organism>
<reference evidence="1" key="1">
    <citation type="submission" date="2021-03" db="EMBL/GenBank/DDBJ databases">
        <title>Plesiomonas shigelloides zfcc0051, isolated from zebrafish feces.</title>
        <authorList>
            <person name="Vanderhoek Z."/>
            <person name="Gaulke C."/>
        </authorList>
    </citation>
    <scope>NUCLEOTIDE SEQUENCE</scope>
    <source>
        <strain evidence="1">Zfcc0051</strain>
    </source>
</reference>